<proteinExistence type="predicted"/>
<dbReference type="PANTHER" id="PTHR30168:SF0">
    <property type="entry name" value="INNER MEMBRANE PROTEIN"/>
    <property type="match status" value="1"/>
</dbReference>
<protein>
    <recommendedName>
        <fullName evidence="7">Neutral zinc metallopeptidase</fullName>
    </recommendedName>
</protein>
<evidence type="ECO:0000256" key="1">
    <source>
        <dbReference type="ARBA" id="ARBA00004167"/>
    </source>
</evidence>
<keyword evidence="3" id="KW-1133">Transmembrane helix</keyword>
<keyword evidence="2" id="KW-0812">Transmembrane</keyword>
<dbReference type="InterPro" id="IPR007343">
    <property type="entry name" value="Uncharacterised_pept_Zn_put"/>
</dbReference>
<evidence type="ECO:0000256" key="3">
    <source>
        <dbReference type="ARBA" id="ARBA00022989"/>
    </source>
</evidence>
<evidence type="ECO:0000256" key="2">
    <source>
        <dbReference type="ARBA" id="ARBA00022692"/>
    </source>
</evidence>
<sequence length="290" mass="29766">MTFQGNGPLDTSGVSGGGGGGGRGRIALGGGASIVVAIVAILFGVNPGDILGGDSSGGSTAGSGSSNSAIQSQIDSCTIEKANSDTICRIVATKNSLDRVWPTLMPNYTKPETVIFADAVDTGGCGSATSAVGPFYCPGDQTAYFDPTFFTTLADQLGGSDAPLAQEYVVAHEFGHHVQNLQGTMDKAQKLGSRGATSGSVRLELQADCYAGVWAEHADKGPDALLEPLTQQQIGDVITTAKAIGDDTLSGKNDSEGWTHGSAAQRTRWFTTGYRSGDPASCDTFSTNRL</sequence>
<keyword evidence="6" id="KW-1185">Reference proteome</keyword>
<dbReference type="SUPFAM" id="SSF55486">
    <property type="entry name" value="Metalloproteases ('zincins'), catalytic domain"/>
    <property type="match status" value="1"/>
</dbReference>
<dbReference type="Pfam" id="PF04228">
    <property type="entry name" value="Zn_peptidase"/>
    <property type="match status" value="1"/>
</dbReference>
<keyword evidence="4" id="KW-0472">Membrane</keyword>
<dbReference type="Proteomes" id="UP001206895">
    <property type="component" value="Unassembled WGS sequence"/>
</dbReference>
<name>A0ABT1HKB3_9NOCA</name>
<evidence type="ECO:0000313" key="6">
    <source>
        <dbReference type="Proteomes" id="UP001206895"/>
    </source>
</evidence>
<comment type="caution">
    <text evidence="5">The sequence shown here is derived from an EMBL/GenBank/DDBJ whole genome shotgun (WGS) entry which is preliminary data.</text>
</comment>
<dbReference type="PANTHER" id="PTHR30168">
    <property type="entry name" value="PUTATIVE MEMBRANE PROTEIN YPFJ"/>
    <property type="match status" value="1"/>
</dbReference>
<evidence type="ECO:0008006" key="7">
    <source>
        <dbReference type="Google" id="ProtNLM"/>
    </source>
</evidence>
<comment type="subcellular location">
    <subcellularLocation>
        <location evidence="1">Membrane</location>
        <topology evidence="1">Single-pass membrane protein</topology>
    </subcellularLocation>
</comment>
<accession>A0ABT1HKB3</accession>
<evidence type="ECO:0000256" key="4">
    <source>
        <dbReference type="ARBA" id="ARBA00023136"/>
    </source>
</evidence>
<gene>
    <name evidence="5" type="ORF">LX13_004227</name>
</gene>
<evidence type="ECO:0000313" key="5">
    <source>
        <dbReference type="EMBL" id="MCP2178386.1"/>
    </source>
</evidence>
<organism evidence="5 6">
    <name type="scientific">Williamsia maris</name>
    <dbReference type="NCBI Taxonomy" id="72806"/>
    <lineage>
        <taxon>Bacteria</taxon>
        <taxon>Bacillati</taxon>
        <taxon>Actinomycetota</taxon>
        <taxon>Actinomycetes</taxon>
        <taxon>Mycobacteriales</taxon>
        <taxon>Nocardiaceae</taxon>
        <taxon>Williamsia</taxon>
    </lineage>
</organism>
<dbReference type="EMBL" id="JAMTCJ010000004">
    <property type="protein sequence ID" value="MCP2178386.1"/>
    <property type="molecule type" value="Genomic_DNA"/>
</dbReference>
<reference evidence="5 6" key="1">
    <citation type="submission" date="2022-06" db="EMBL/GenBank/DDBJ databases">
        <title>Genomic Encyclopedia of Archaeal and Bacterial Type Strains, Phase II (KMG-II): from individual species to whole genera.</title>
        <authorList>
            <person name="Goeker M."/>
        </authorList>
    </citation>
    <scope>NUCLEOTIDE SEQUENCE [LARGE SCALE GENOMIC DNA]</scope>
    <source>
        <strain evidence="5 6">DSM 44693</strain>
    </source>
</reference>
<dbReference type="RefSeq" id="WP_253663301.1">
    <property type="nucleotide sequence ID" value="NZ_BAAAJQ010000003.1"/>
</dbReference>